<dbReference type="Proteomes" id="UP000521676">
    <property type="component" value="Unassembled WGS sequence"/>
</dbReference>
<feature type="domain" description="Transglutaminase-like" evidence="3">
    <location>
        <begin position="718"/>
        <end position="789"/>
    </location>
</feature>
<keyword evidence="7" id="KW-1185">Reference proteome</keyword>
<dbReference type="InterPro" id="IPR002931">
    <property type="entry name" value="Transglutaminase-like"/>
</dbReference>
<feature type="transmembrane region" description="Helical" evidence="2">
    <location>
        <begin position="21"/>
        <end position="39"/>
    </location>
</feature>
<organism evidence="4 6">
    <name type="scientific">Candidatus Chlorohelix allophototropha</name>
    <dbReference type="NCBI Taxonomy" id="3003348"/>
    <lineage>
        <taxon>Bacteria</taxon>
        <taxon>Bacillati</taxon>
        <taxon>Chloroflexota</taxon>
        <taxon>Chloroflexia</taxon>
        <taxon>Candidatus Chloroheliales</taxon>
        <taxon>Candidatus Chloroheliaceae</taxon>
        <taxon>Candidatus Chlorohelix</taxon>
    </lineage>
</organism>
<accession>A0A8T7M1L0</accession>
<dbReference type="InterPro" id="IPR025403">
    <property type="entry name" value="TgpA-like_C"/>
</dbReference>
<keyword evidence="2" id="KW-0812">Transmembrane</keyword>
<feature type="transmembrane region" description="Helical" evidence="2">
    <location>
        <begin position="158"/>
        <end position="175"/>
    </location>
</feature>
<feature type="transmembrane region" description="Helical" evidence="2">
    <location>
        <begin position="73"/>
        <end position="95"/>
    </location>
</feature>
<sequence>MAVVREKLNNSWLRRLHLEEGWLSFVLLFVVVMTVVWSIQSAHWVAGSEVLSTAALLGFAVGFVLARTRFVPAILAHSFMLSVGLVLVGLFIFPYTDQRFDEWYYKMGSTVQRVARWLASAFQGRNISDELVGLVGLAFLSWALAYISAWMLFRRHSVWWSISPPLVVLLLNLAYNPPNALFNFAIFLIAALLLVIRFTVFENHELWQRARLYVKPGILSWTLGLGFGITFLLLAVAFAAPNSTEFKPLQNIFEQVSAPFQNIQNGVNSFFSVPNGGERRIGRLNTGFNTFNKSFTIGGPIYLSNEPVLNVKGTDPSYLQAAVMDQYDGKGWVATYQDVPDSNELIFPQLSLGVDQRLPTSPYTGRFENTLDIVPLQSGIGTLFTGGEAVSTNRNTLLAFHWEKTVIRANLAQIQSKEVGKDVNGRARILLVDTTTNKPIPPDLLPLIRLLRDANTVPGFIEVRSNGDSAVIRVGIGGVFNSGTAKSLTDGTIQLQTGNWIIRLDGTESPNFTHVWAKRSDNTIGDIEYPLTARGNGVFSFGQSTSGATRQDFETTSIGKNIKTELDQLVNAPFPSKADYSIANGVPNFLAYEGYQPNYDDLLAVTAAVVPSSGDSYRTVALRYRADEQSLRSVSTTTAATRGRAAISPQYPDWVKERYLQLPDTVPQRVKDLAKQITAGKTNDYDKAKAIEAYLRTFKYNLQAGFTPDGRDVVDYLLFDSKEGYCVHFSTAFTVMMRSIGVPSRVVTGFVGGEPDKQNGGYLVRASAAHAWPQVFFSGIGWVNFEPTPAYSPIVRPADPASVAPLPTPTPEATVVTTPTAAPLTPAPTTTAPNPTNSAVAGSAGTGTQGAQVSIEIPFWVYLILALLVATAAIYFGFKAWYRRQFVLNDTSPRAVYARLLLTARKAGLPNRQTMTPYEYSRFLSSYLPDASNSLEQLTSRYVRARYSQQGEAHLATMEHTSETEVSGAWQAYMHTLLTFRKQRLLERLTPRFLQKHK</sequence>
<reference evidence="5" key="2">
    <citation type="journal article" date="2024" name="Nature">
        <title>Anoxygenic phototroph of the Chloroflexota uses a type I reaction centre.</title>
        <authorList>
            <person name="Tsuji J.M."/>
            <person name="Shaw N.A."/>
            <person name="Nagashima S."/>
            <person name="Venkiteswaran J.J."/>
            <person name="Schiff S.L."/>
            <person name="Watanabe T."/>
            <person name="Fukui M."/>
            <person name="Hanada S."/>
            <person name="Tank M."/>
            <person name="Neufeld J.D."/>
        </authorList>
    </citation>
    <scope>NUCLEOTIDE SEQUENCE</scope>
    <source>
        <strain evidence="5">L227-S17</strain>
    </source>
</reference>
<protein>
    <submittedName>
        <fullName evidence="4">DUF4129 domain-containing protein</fullName>
    </submittedName>
    <submittedName>
        <fullName evidence="5">TransglutaminaseTgpA domain-containing protein</fullName>
    </submittedName>
</protein>
<dbReference type="Pfam" id="PF01841">
    <property type="entry name" value="Transglut_core"/>
    <property type="match status" value="1"/>
</dbReference>
<feature type="transmembrane region" description="Helical" evidence="2">
    <location>
        <begin position="45"/>
        <end position="66"/>
    </location>
</feature>
<feature type="transmembrane region" description="Helical" evidence="2">
    <location>
        <begin position="181"/>
        <end position="200"/>
    </location>
</feature>
<gene>
    <name evidence="4" type="ORF">HXX08_06860</name>
    <name evidence="5" type="ORF">OZ401_000720</name>
</gene>
<dbReference type="SMART" id="SM00460">
    <property type="entry name" value="TGc"/>
    <property type="match status" value="1"/>
</dbReference>
<dbReference type="InterPro" id="IPR052901">
    <property type="entry name" value="Bact_TGase-like"/>
</dbReference>
<dbReference type="SUPFAM" id="SSF54001">
    <property type="entry name" value="Cysteine proteinases"/>
    <property type="match status" value="1"/>
</dbReference>
<feature type="compositionally biased region" description="Low complexity" evidence="1">
    <location>
        <begin position="820"/>
        <end position="843"/>
    </location>
</feature>
<dbReference type="Proteomes" id="UP001431572">
    <property type="component" value="Chromosome 1"/>
</dbReference>
<dbReference type="PANTHER" id="PTHR42736">
    <property type="entry name" value="PROTEIN-GLUTAMINE GAMMA-GLUTAMYLTRANSFERASE"/>
    <property type="match status" value="1"/>
</dbReference>
<evidence type="ECO:0000256" key="2">
    <source>
        <dbReference type="SAM" id="Phobius"/>
    </source>
</evidence>
<dbReference type="AlphaFoldDB" id="A0A8T7M1L0"/>
<evidence type="ECO:0000313" key="7">
    <source>
        <dbReference type="Proteomes" id="UP001431572"/>
    </source>
</evidence>
<evidence type="ECO:0000313" key="4">
    <source>
        <dbReference type="EMBL" id="NWJ45581.1"/>
    </source>
</evidence>
<dbReference type="EMBL" id="CP128399">
    <property type="protein sequence ID" value="WJW67454.1"/>
    <property type="molecule type" value="Genomic_DNA"/>
</dbReference>
<keyword evidence="2" id="KW-1133">Transmembrane helix</keyword>
<proteinExistence type="predicted"/>
<dbReference type="Pfam" id="PF13559">
    <property type="entry name" value="DUF4129"/>
    <property type="match status" value="1"/>
</dbReference>
<dbReference type="RefSeq" id="WP_341469347.1">
    <property type="nucleotide sequence ID" value="NZ_CP128399.1"/>
</dbReference>
<dbReference type="InterPro" id="IPR038765">
    <property type="entry name" value="Papain-like_cys_pep_sf"/>
</dbReference>
<dbReference type="Gene3D" id="3.10.620.30">
    <property type="match status" value="1"/>
</dbReference>
<evidence type="ECO:0000313" key="5">
    <source>
        <dbReference type="EMBL" id="WJW67454.1"/>
    </source>
</evidence>
<keyword evidence="2" id="KW-0472">Membrane</keyword>
<dbReference type="PANTHER" id="PTHR42736:SF1">
    <property type="entry name" value="PROTEIN-GLUTAMINE GAMMA-GLUTAMYLTRANSFERASE"/>
    <property type="match status" value="1"/>
</dbReference>
<name>A0A8T7M1L0_9CHLR</name>
<feature type="transmembrane region" description="Helical" evidence="2">
    <location>
        <begin position="131"/>
        <end position="153"/>
    </location>
</feature>
<reference evidence="4 6" key="1">
    <citation type="submission" date="2020-06" db="EMBL/GenBank/DDBJ databases">
        <title>Anoxygenic phototrophic Chloroflexota member uses a Type I reaction center.</title>
        <authorList>
            <person name="Tsuji J.M."/>
            <person name="Shaw N.A."/>
            <person name="Nagashima S."/>
            <person name="Venkiteswaran J."/>
            <person name="Schiff S.L."/>
            <person name="Hanada S."/>
            <person name="Tank M."/>
            <person name="Neufeld J.D."/>
        </authorList>
    </citation>
    <scope>NUCLEOTIDE SEQUENCE [LARGE SCALE GENOMIC DNA]</scope>
    <source>
        <strain evidence="4">L227-S17</strain>
    </source>
</reference>
<feature type="region of interest" description="Disordered" evidence="1">
    <location>
        <begin position="820"/>
        <end position="845"/>
    </location>
</feature>
<dbReference type="EMBL" id="JACATZ010000001">
    <property type="protein sequence ID" value="NWJ45581.1"/>
    <property type="molecule type" value="Genomic_DNA"/>
</dbReference>
<evidence type="ECO:0000259" key="3">
    <source>
        <dbReference type="SMART" id="SM00460"/>
    </source>
</evidence>
<feature type="transmembrane region" description="Helical" evidence="2">
    <location>
        <begin position="221"/>
        <end position="240"/>
    </location>
</feature>
<evidence type="ECO:0000256" key="1">
    <source>
        <dbReference type="SAM" id="MobiDB-lite"/>
    </source>
</evidence>
<feature type="transmembrane region" description="Helical" evidence="2">
    <location>
        <begin position="859"/>
        <end position="878"/>
    </location>
</feature>
<evidence type="ECO:0000313" key="6">
    <source>
        <dbReference type="Proteomes" id="UP000521676"/>
    </source>
</evidence>